<feature type="region of interest" description="Disordered" evidence="1">
    <location>
        <begin position="351"/>
        <end position="371"/>
    </location>
</feature>
<feature type="compositionally biased region" description="Basic and acidic residues" evidence="1">
    <location>
        <begin position="25"/>
        <end position="36"/>
    </location>
</feature>
<dbReference type="EMBL" id="JAUIZM010000001">
    <property type="protein sequence ID" value="KAK1404885.1"/>
    <property type="molecule type" value="Genomic_DNA"/>
</dbReference>
<name>A0AAD8JI05_9APIA</name>
<comment type="caution">
    <text evidence="2">The sequence shown here is derived from an EMBL/GenBank/DDBJ whole genome shotgun (WGS) entry which is preliminary data.</text>
</comment>
<dbReference type="AlphaFoldDB" id="A0AAD8JI05"/>
<organism evidence="2 3">
    <name type="scientific">Heracleum sosnowskyi</name>
    <dbReference type="NCBI Taxonomy" id="360622"/>
    <lineage>
        <taxon>Eukaryota</taxon>
        <taxon>Viridiplantae</taxon>
        <taxon>Streptophyta</taxon>
        <taxon>Embryophyta</taxon>
        <taxon>Tracheophyta</taxon>
        <taxon>Spermatophyta</taxon>
        <taxon>Magnoliopsida</taxon>
        <taxon>eudicotyledons</taxon>
        <taxon>Gunneridae</taxon>
        <taxon>Pentapetalae</taxon>
        <taxon>asterids</taxon>
        <taxon>campanulids</taxon>
        <taxon>Apiales</taxon>
        <taxon>Apiaceae</taxon>
        <taxon>Apioideae</taxon>
        <taxon>apioid superclade</taxon>
        <taxon>Tordylieae</taxon>
        <taxon>Tordyliinae</taxon>
        <taxon>Heracleum</taxon>
    </lineage>
</organism>
<feature type="compositionally biased region" description="Polar residues" evidence="1">
    <location>
        <begin position="619"/>
        <end position="638"/>
    </location>
</feature>
<sequence length="684" mass="76749">MEDRRLDYYQPLLSVRRSLSPAPSERNRNEKDDHSLPKIPALPSYKSELKSGPIRNAGTVPFVWEQCPGKPKDESKSRNCANQSPVIAPKLPPGRIMETKKQTSKYSSASKQHKKVTYGLHSVSVSNENEAIVESTTDVLEIENSDTREGDEEYLDALDTSPKTESFFLDSSFSGISELDGLSVKTYGNFSIDPETRDFMMDRFLPAAKAMTSEAPQYAPRKQPVVQEQLTQTVKVESSDKSSPLRYRPNVELHYACEEGEEESDDDYDDHGHFTAKACGLLPQLCLKSSFFPSNPLPGMRRRTRGQLSRTHRRSLYAASCCINENKGIKSTVYQRRPIGDSQIRKHEDKIKSENQTDQHNHFIPQKPEGSDLYRRVQGGGMLTHQNELLQSTSSAQKPLSSYDYELPRYAFSEQRGDFSNRKEGKNDGKTGVNTNGKGFKTFKELLADTNSNEEVDFGSSMIEKTLHVDIIHKAESPSMYSYSPEKKRMPNLNADILKDVEKTMENTHSTYSSYKNAENFIGKPKKDYINVTAQRPVDDSSAASLAERSNQASTTKLLKNSTQSISPTKNLATTTKEEVLDNMNNDSKNLQSLDAEDARQPNESHSMFSIPPPLPKSPSDSWLSRTLPSMSSKTPSLQAHIPKVIRPSDLTSYKSSVDQKWATVVKSTRDHHGQEPLASIPEI</sequence>
<dbReference type="Pfam" id="PF05097">
    <property type="entry name" value="DUF688"/>
    <property type="match status" value="1"/>
</dbReference>
<gene>
    <name evidence="2" type="ORF">POM88_004490</name>
</gene>
<evidence type="ECO:0000256" key="1">
    <source>
        <dbReference type="SAM" id="MobiDB-lite"/>
    </source>
</evidence>
<feature type="compositionally biased region" description="Basic and acidic residues" evidence="1">
    <location>
        <begin position="351"/>
        <end position="361"/>
    </location>
</feature>
<protein>
    <submittedName>
        <fullName evidence="2">DUF688 domain-containing protein</fullName>
    </submittedName>
</protein>
<proteinExistence type="predicted"/>
<feature type="compositionally biased region" description="Polar residues" evidence="1">
    <location>
        <begin position="542"/>
        <end position="575"/>
    </location>
</feature>
<accession>A0AAD8JI05</accession>
<feature type="region of interest" description="Disordered" evidence="1">
    <location>
        <begin position="597"/>
        <end position="644"/>
    </location>
</feature>
<feature type="region of interest" description="Disordered" evidence="1">
    <location>
        <begin position="1"/>
        <end position="53"/>
    </location>
</feature>
<dbReference type="InterPro" id="IPR007789">
    <property type="entry name" value="DUF688"/>
</dbReference>
<reference evidence="2" key="1">
    <citation type="submission" date="2023-02" db="EMBL/GenBank/DDBJ databases">
        <title>Genome of toxic invasive species Heracleum sosnowskyi carries increased number of genes despite the absence of recent whole-genome duplications.</title>
        <authorList>
            <person name="Schelkunov M."/>
            <person name="Shtratnikova V."/>
            <person name="Makarenko M."/>
            <person name="Klepikova A."/>
            <person name="Omelchenko D."/>
            <person name="Novikova G."/>
            <person name="Obukhova E."/>
            <person name="Bogdanov V."/>
            <person name="Penin A."/>
            <person name="Logacheva M."/>
        </authorList>
    </citation>
    <scope>NUCLEOTIDE SEQUENCE</scope>
    <source>
        <strain evidence="2">Hsosn_3</strain>
        <tissue evidence="2">Leaf</tissue>
    </source>
</reference>
<reference evidence="2" key="2">
    <citation type="submission" date="2023-05" db="EMBL/GenBank/DDBJ databases">
        <authorList>
            <person name="Schelkunov M.I."/>
        </authorList>
    </citation>
    <scope>NUCLEOTIDE SEQUENCE</scope>
    <source>
        <strain evidence="2">Hsosn_3</strain>
        <tissue evidence="2">Leaf</tissue>
    </source>
</reference>
<dbReference type="PANTHER" id="PTHR33671">
    <property type="entry name" value="N-METHYLTRANSFERASE, PUTATIVE (DUF688)-RELATED"/>
    <property type="match status" value="1"/>
</dbReference>
<keyword evidence="3" id="KW-1185">Reference proteome</keyword>
<evidence type="ECO:0000313" key="2">
    <source>
        <dbReference type="EMBL" id="KAK1404885.1"/>
    </source>
</evidence>
<dbReference type="Proteomes" id="UP001237642">
    <property type="component" value="Unassembled WGS sequence"/>
</dbReference>
<feature type="region of interest" description="Disordered" evidence="1">
    <location>
        <begin position="68"/>
        <end position="93"/>
    </location>
</feature>
<evidence type="ECO:0000313" key="3">
    <source>
        <dbReference type="Proteomes" id="UP001237642"/>
    </source>
</evidence>
<feature type="region of interest" description="Disordered" evidence="1">
    <location>
        <begin position="538"/>
        <end position="577"/>
    </location>
</feature>
<dbReference type="PANTHER" id="PTHR33671:SF2">
    <property type="entry name" value="N-METHYLTRANSFERASE, PUTATIVE (DUF688)-RELATED"/>
    <property type="match status" value="1"/>
</dbReference>